<feature type="transmembrane region" description="Helical" evidence="1">
    <location>
        <begin position="436"/>
        <end position="455"/>
    </location>
</feature>
<reference evidence="3 4" key="2">
    <citation type="submission" date="2021-03" db="EMBL/GenBank/DDBJ databases">
        <title>Human Oral Microbial Genomes.</title>
        <authorList>
            <person name="Johnston C.D."/>
            <person name="Chen T."/>
            <person name="Dewhirst F.E."/>
        </authorList>
    </citation>
    <scope>NUCLEOTIDE SEQUENCE [LARGE SCALE GENOMIC DNA]</scope>
    <source>
        <strain evidence="3 4">CCUG 66490</strain>
    </source>
</reference>
<keyword evidence="4" id="KW-1185">Reference proteome</keyword>
<gene>
    <name evidence="2" type="ORF">BTU61_03475</name>
    <name evidence="3" type="ORF">J4854_10280</name>
</gene>
<dbReference type="Proteomes" id="UP001138780">
    <property type="component" value="Unassembled WGS sequence"/>
</dbReference>
<evidence type="ECO:0000313" key="2">
    <source>
        <dbReference type="EMBL" id="MBK4779257.1"/>
    </source>
</evidence>
<feature type="transmembrane region" description="Helical" evidence="1">
    <location>
        <begin position="408"/>
        <end position="429"/>
    </location>
</feature>
<accession>A0A9X0WN42</accession>
<dbReference type="RefSeq" id="WP_200772347.1">
    <property type="nucleotide sequence ID" value="NZ_CP072329.1"/>
</dbReference>
<name>A0A9X0WN42_9STRE</name>
<feature type="transmembrane region" description="Helical" evidence="1">
    <location>
        <begin position="823"/>
        <end position="845"/>
    </location>
</feature>
<evidence type="ECO:0000313" key="3">
    <source>
        <dbReference type="EMBL" id="QUB38907.1"/>
    </source>
</evidence>
<reference evidence="2" key="1">
    <citation type="submission" date="2016-12" db="EMBL/GenBank/DDBJ databases">
        <title>Draft genome of Streptococcus lactarius CCUG 66490T type strain.</title>
        <authorList>
            <person name="Salva-Serra F."/>
            <person name="Engstrom-Jakobsson H."/>
            <person name="Thorell K."/>
            <person name="Gomila M."/>
            <person name="Gonzales-Siles L."/>
            <person name="Busquets A."/>
            <person name="Jaen-Luchoro D."/>
            <person name="Karlsson R."/>
            <person name="Kristiansson E."/>
            <person name="Moore E."/>
        </authorList>
    </citation>
    <scope>NUCLEOTIDE SEQUENCE</scope>
    <source>
        <strain evidence="2">CCUG 66490</strain>
    </source>
</reference>
<feature type="transmembrane region" description="Helical" evidence="1">
    <location>
        <begin position="158"/>
        <end position="177"/>
    </location>
</feature>
<feature type="transmembrane region" description="Helical" evidence="1">
    <location>
        <begin position="105"/>
        <end position="125"/>
    </location>
</feature>
<feature type="transmembrane region" description="Helical" evidence="1">
    <location>
        <begin position="383"/>
        <end position="402"/>
    </location>
</feature>
<feature type="transmembrane region" description="Helical" evidence="1">
    <location>
        <begin position="291"/>
        <end position="310"/>
    </location>
</feature>
<dbReference type="AlphaFoldDB" id="A0A9X0WN42"/>
<protein>
    <submittedName>
        <fullName evidence="2">Copper ABC transporter permease</fullName>
    </submittedName>
    <submittedName>
        <fullName evidence="3">YfhO family protein</fullName>
    </submittedName>
</protein>
<feature type="transmembrane region" description="Helical" evidence="1">
    <location>
        <begin position="183"/>
        <end position="213"/>
    </location>
</feature>
<dbReference type="EMBL" id="CP072329">
    <property type="protein sequence ID" value="QUB38907.1"/>
    <property type="molecule type" value="Genomic_DNA"/>
</dbReference>
<dbReference type="Pfam" id="PF09586">
    <property type="entry name" value="YfhO"/>
    <property type="match status" value="1"/>
</dbReference>
<organism evidence="2 5">
    <name type="scientific">Streptococcus lactarius</name>
    <dbReference type="NCBI Taxonomy" id="684066"/>
    <lineage>
        <taxon>Bacteria</taxon>
        <taxon>Bacillati</taxon>
        <taxon>Bacillota</taxon>
        <taxon>Bacilli</taxon>
        <taxon>Lactobacillales</taxon>
        <taxon>Streptococcaceae</taxon>
        <taxon>Streptococcus</taxon>
    </lineage>
</organism>
<dbReference type="EMBL" id="MRXX01000004">
    <property type="protein sequence ID" value="MBK4779257.1"/>
    <property type="molecule type" value="Genomic_DNA"/>
</dbReference>
<dbReference type="PANTHER" id="PTHR38454">
    <property type="entry name" value="INTEGRAL MEMBRANE PROTEIN-RELATED"/>
    <property type="match status" value="1"/>
</dbReference>
<keyword evidence="1" id="KW-1133">Transmembrane helix</keyword>
<sequence length="870" mass="100206">MNKTKLKTSLFLISSFLIPVIIMFFIYLSQGIYWNSETSPLLGDGYHQYVIFDTTLRNILHGTDSLFYSFQSGLGLNFYALSSYYLGSFFSPLVYFFNAQSMPDAVYLITLLKFGAIGLSTYISIHGMFSKIPRTLVLTLSTSFALMSFAISQIEIKTWLDVFILAPLIVYGFKKLIYNEGEILYFISLTCLFIQNYYFGFMMSTFLILWYLTQLSWNIKEIGKRFFHFVIVSLLSVITSLVMLYPTFLDLRTHGESFSKVDSIFTEKSWYLDVFAKNFVGSFDTTKYGSIPMIYVGLFPLLLAITFFFVKSIKFHVKLCYFLLLTILIFSFRLQLLDLLWQGMHAPNMFLHRYAWIFSLTIILMAGEVLNRIEEITWGRFSIASFILFLGFGGTLFFSHHYKFLDSINFVVTFEFLLVFFLLSLAFIFKKIPPRLFYFSILFLSLFELSVNSYYQIEGIAKEWVFASRSSYERDLKSIQTLVSGNTDSNYRTEILHPQTGNDSMKYGYNGISQFSSVRNTDASSILDKLGFKSEGTNLNLRYQNNSILMDSLFGVRYNLSQQPVQKFGFKEIASKNGISLSENEYALPIAFLSAKPYKNTSFTNLTLDNQTQLIHQLTGKKFKFYKKLKFLSNHSENSTSSMQTAKIEKDSHLSYASIEYEVTIPAHSQLYVNVPNLEFSNDDQKDIEITYNGQTQRYTIDNAFPFFSIGHFDAEKTITIRMSFPENSTVSFRTPEFFALDLDKYTQAITTIRQQEAAIHKKKNKVVAAYNANRDTTLIFSLPYDKGWSAKQNGKPIQIHRIQKGLMGVDVSKGTGTVTLTFVPQGFIEGLTAFFTGIVLFFLYEWRQNHKEKKVENYSLHSVTNKKLG</sequence>
<evidence type="ECO:0000313" key="5">
    <source>
        <dbReference type="Proteomes" id="UP001138780"/>
    </source>
</evidence>
<feature type="transmembrane region" description="Helical" evidence="1">
    <location>
        <begin position="131"/>
        <end position="151"/>
    </location>
</feature>
<evidence type="ECO:0000256" key="1">
    <source>
        <dbReference type="SAM" id="Phobius"/>
    </source>
</evidence>
<feature type="transmembrane region" description="Helical" evidence="1">
    <location>
        <begin position="225"/>
        <end position="245"/>
    </location>
</feature>
<proteinExistence type="predicted"/>
<evidence type="ECO:0000313" key="4">
    <source>
        <dbReference type="Proteomes" id="UP000676511"/>
    </source>
</evidence>
<keyword evidence="1" id="KW-0472">Membrane</keyword>
<keyword evidence="1" id="KW-0812">Transmembrane</keyword>
<dbReference type="PANTHER" id="PTHR38454:SF1">
    <property type="entry name" value="INTEGRAL MEMBRANE PROTEIN"/>
    <property type="match status" value="1"/>
</dbReference>
<feature type="transmembrane region" description="Helical" evidence="1">
    <location>
        <begin position="12"/>
        <end position="34"/>
    </location>
</feature>
<dbReference type="InterPro" id="IPR018580">
    <property type="entry name" value="Uncharacterised_YfhO"/>
</dbReference>
<dbReference type="Proteomes" id="UP000676511">
    <property type="component" value="Chromosome"/>
</dbReference>
<feature type="transmembrane region" description="Helical" evidence="1">
    <location>
        <begin position="353"/>
        <end position="371"/>
    </location>
</feature>
<feature type="transmembrane region" description="Helical" evidence="1">
    <location>
        <begin position="76"/>
        <end position="98"/>
    </location>
</feature>
<feature type="transmembrane region" description="Helical" evidence="1">
    <location>
        <begin position="322"/>
        <end position="341"/>
    </location>
</feature>